<comment type="similarity">
    <text evidence="1 5">Belongs to the type-B carboxylesterase/lipase family.</text>
</comment>
<keyword evidence="2" id="KW-0719">Serine esterase</keyword>
<evidence type="ECO:0000256" key="5">
    <source>
        <dbReference type="RuleBase" id="RU361235"/>
    </source>
</evidence>
<dbReference type="RefSeq" id="XP_008468780.1">
    <property type="nucleotide sequence ID" value="XM_008470558.3"/>
</dbReference>
<reference evidence="8" key="1">
    <citation type="submission" date="2025-08" db="UniProtKB">
        <authorList>
            <consortium name="RefSeq"/>
        </authorList>
    </citation>
    <scope>IDENTIFICATION</scope>
</reference>
<proteinExistence type="inferred from homology"/>
<keyword evidence="3 5" id="KW-0378">Hydrolase</keyword>
<organism evidence="7 8">
    <name type="scientific">Diaphorina citri</name>
    <name type="common">Asian citrus psyllid</name>
    <dbReference type="NCBI Taxonomy" id="121845"/>
    <lineage>
        <taxon>Eukaryota</taxon>
        <taxon>Metazoa</taxon>
        <taxon>Ecdysozoa</taxon>
        <taxon>Arthropoda</taxon>
        <taxon>Hexapoda</taxon>
        <taxon>Insecta</taxon>
        <taxon>Pterygota</taxon>
        <taxon>Neoptera</taxon>
        <taxon>Paraneoptera</taxon>
        <taxon>Hemiptera</taxon>
        <taxon>Sternorrhyncha</taxon>
        <taxon>Psylloidea</taxon>
        <taxon>Psyllidae</taxon>
        <taxon>Diaphorininae</taxon>
        <taxon>Diaphorina</taxon>
    </lineage>
</organism>
<evidence type="ECO:0000256" key="1">
    <source>
        <dbReference type="ARBA" id="ARBA00005964"/>
    </source>
</evidence>
<sequence>MSFSQLSPVWILLAALHLAHGQVVQINQGRLRGTAERSRNGVKYFSFLGIPYAQAPEGELRLKDPQPHPGWSDTKNATEHGNECPQRNYFNHQLIGSDNCLFLNVYTPKIDPNAKLPVMVYIHGGAFKGGNTRFLKEKFIMDKNIVYVAIQYRIGILGFMSFLDDVIPGNFGLKDQIFALKWVQDNIAHFGGDPSRVTIFGGSAGAAAVDYLVISPLAKGLFHNAIIQGGTATSPWAYIPQTVAKQRAEAVATLLGCPSKPTTEALACMRDIPSDNFIIVTDKFLEWDLSPLGPFSPITDSFMGAGAVVPDHPLALPPNPVNIILGYNSYEGNMIASMVCFNEFRLARDMEVDLPRRLALLTNLQDQVKYSEKAKVADRLFEFYLNSQNISKDNVYKFADLGTDILFGHPSFKAALNYYKKVPLYFYLYDITPRITLLTMFGNCTHLRGPSHGEEIVYFFNDIIPNFELTPEEHKLSHRLLDLWTSFASTGVPSDTWTPVASDRIEYLHMTNDGFKMARGLYEDRMRFVDTLPLLNNQYNLRHEKTEL</sequence>
<accession>A0A1S3CVP2</accession>
<dbReference type="PANTHER" id="PTHR11559">
    <property type="entry name" value="CARBOXYLESTERASE"/>
    <property type="match status" value="1"/>
</dbReference>
<dbReference type="GeneID" id="103506174"/>
<keyword evidence="4" id="KW-0325">Glycoprotein</keyword>
<dbReference type="InterPro" id="IPR029058">
    <property type="entry name" value="AB_hydrolase_fold"/>
</dbReference>
<evidence type="ECO:0000256" key="4">
    <source>
        <dbReference type="ARBA" id="ARBA00023180"/>
    </source>
</evidence>
<feature type="signal peptide" evidence="5">
    <location>
        <begin position="1"/>
        <end position="21"/>
    </location>
</feature>
<dbReference type="AlphaFoldDB" id="A0A1S3CVP2"/>
<feature type="domain" description="Carboxylesterase type B" evidence="6">
    <location>
        <begin position="22"/>
        <end position="528"/>
    </location>
</feature>
<evidence type="ECO:0000256" key="2">
    <source>
        <dbReference type="ARBA" id="ARBA00022487"/>
    </source>
</evidence>
<dbReference type="EC" id="3.1.1.-" evidence="5"/>
<dbReference type="InterPro" id="IPR002018">
    <property type="entry name" value="CarbesteraseB"/>
</dbReference>
<evidence type="ECO:0000259" key="6">
    <source>
        <dbReference type="Pfam" id="PF00135"/>
    </source>
</evidence>
<name>A0A1S3CVP2_DIACI</name>
<protein>
    <recommendedName>
        <fullName evidence="5">Carboxylic ester hydrolase</fullName>
        <ecNumber evidence="5">3.1.1.-</ecNumber>
    </recommendedName>
</protein>
<dbReference type="InterPro" id="IPR019826">
    <property type="entry name" value="Carboxylesterase_B_AS"/>
</dbReference>
<dbReference type="Proteomes" id="UP000079169">
    <property type="component" value="Unplaced"/>
</dbReference>
<dbReference type="InterPro" id="IPR050309">
    <property type="entry name" value="Type-B_Carboxylest/Lipase"/>
</dbReference>
<dbReference type="GO" id="GO:0052689">
    <property type="term" value="F:carboxylic ester hydrolase activity"/>
    <property type="evidence" value="ECO:0007669"/>
    <property type="project" value="UniProtKB-KW"/>
</dbReference>
<evidence type="ECO:0000313" key="7">
    <source>
        <dbReference type="Proteomes" id="UP000079169"/>
    </source>
</evidence>
<evidence type="ECO:0000313" key="8">
    <source>
        <dbReference type="RefSeq" id="XP_008468780.1"/>
    </source>
</evidence>
<dbReference type="SUPFAM" id="SSF53474">
    <property type="entry name" value="alpha/beta-Hydrolases"/>
    <property type="match status" value="1"/>
</dbReference>
<evidence type="ECO:0000256" key="3">
    <source>
        <dbReference type="ARBA" id="ARBA00022801"/>
    </source>
</evidence>
<dbReference type="Gene3D" id="3.40.50.1820">
    <property type="entry name" value="alpha/beta hydrolase"/>
    <property type="match status" value="1"/>
</dbReference>
<dbReference type="OMA" id="ARIPWIT"/>
<keyword evidence="7" id="KW-1185">Reference proteome</keyword>
<dbReference type="PROSITE" id="PS00122">
    <property type="entry name" value="CARBOXYLESTERASE_B_1"/>
    <property type="match status" value="1"/>
</dbReference>
<feature type="chain" id="PRO_5010000172" description="Carboxylic ester hydrolase" evidence="5">
    <location>
        <begin position="22"/>
        <end position="548"/>
    </location>
</feature>
<dbReference type="Pfam" id="PF00135">
    <property type="entry name" value="COesterase"/>
    <property type="match status" value="1"/>
</dbReference>
<gene>
    <name evidence="8" type="primary">LOC103506174</name>
</gene>
<keyword evidence="5" id="KW-0732">Signal</keyword>